<reference evidence="2 3" key="1">
    <citation type="submission" date="2018-07" db="EMBL/GenBank/DDBJ databases">
        <title>Genome analysis of Runella aurantiaca.</title>
        <authorList>
            <person name="Yang X."/>
        </authorList>
    </citation>
    <scope>NUCLEOTIDE SEQUENCE [LARGE SCALE GENOMIC DNA]</scope>
    <source>
        <strain evidence="2 3">YX9</strain>
    </source>
</reference>
<organism evidence="2 3">
    <name type="scientific">Runella aurantiaca</name>
    <dbReference type="NCBI Taxonomy" id="2282308"/>
    <lineage>
        <taxon>Bacteria</taxon>
        <taxon>Pseudomonadati</taxon>
        <taxon>Bacteroidota</taxon>
        <taxon>Cytophagia</taxon>
        <taxon>Cytophagales</taxon>
        <taxon>Spirosomataceae</taxon>
        <taxon>Runella</taxon>
    </lineage>
</organism>
<sequence>MKIITIAHQKGGVGKTTIALNLGYCLQNSVRVAILDSDPQGSIAGLGELVGLKGIDLLPIDEIAKASKSYDVAIIDTPPYLSSKLPEFFQLSDFVLVPTKAGVLDVMAIKATIALLKQAQTKRTNLKAAIVLNMIQHRTSLTDDIKQLLEQYEMPILDTMISQRVSYARSPITGGVFETEDDKAQQEIFNLTKEILEYL</sequence>
<name>A0A369I4Y6_9BACT</name>
<accession>A0A369I4Y6</accession>
<dbReference type="InterPro" id="IPR050678">
    <property type="entry name" value="DNA_Partitioning_ATPase"/>
</dbReference>
<dbReference type="OrthoDB" id="978593at2"/>
<dbReference type="CDD" id="cd02042">
    <property type="entry name" value="ParAB_family"/>
    <property type="match status" value="1"/>
</dbReference>
<dbReference type="Pfam" id="PF01656">
    <property type="entry name" value="CbiA"/>
    <property type="match status" value="1"/>
</dbReference>
<gene>
    <name evidence="2" type="ORF">DVG78_28110</name>
</gene>
<dbReference type="SUPFAM" id="SSF52540">
    <property type="entry name" value="P-loop containing nucleoside triphosphate hydrolases"/>
    <property type="match status" value="1"/>
</dbReference>
<keyword evidence="3" id="KW-1185">Reference proteome</keyword>
<dbReference type="PANTHER" id="PTHR13696:SF96">
    <property type="entry name" value="COBQ_COBB_MIND_PARA NUCLEOTIDE BINDING DOMAIN-CONTAINING PROTEIN"/>
    <property type="match status" value="1"/>
</dbReference>
<evidence type="ECO:0000313" key="3">
    <source>
        <dbReference type="Proteomes" id="UP000253141"/>
    </source>
</evidence>
<feature type="domain" description="CobQ/CobB/MinD/ParA nucleotide binding" evidence="1">
    <location>
        <begin position="4"/>
        <end position="174"/>
    </location>
</feature>
<proteinExistence type="predicted"/>
<dbReference type="Proteomes" id="UP000253141">
    <property type="component" value="Unassembled WGS sequence"/>
</dbReference>
<evidence type="ECO:0000313" key="2">
    <source>
        <dbReference type="EMBL" id="RDB02583.1"/>
    </source>
</evidence>
<comment type="caution">
    <text evidence="2">The sequence shown here is derived from an EMBL/GenBank/DDBJ whole genome shotgun (WGS) entry which is preliminary data.</text>
</comment>
<dbReference type="EMBL" id="QPIW01000040">
    <property type="protein sequence ID" value="RDB02583.1"/>
    <property type="molecule type" value="Genomic_DNA"/>
</dbReference>
<dbReference type="Gene3D" id="3.40.50.300">
    <property type="entry name" value="P-loop containing nucleotide triphosphate hydrolases"/>
    <property type="match status" value="1"/>
</dbReference>
<evidence type="ECO:0000259" key="1">
    <source>
        <dbReference type="Pfam" id="PF01656"/>
    </source>
</evidence>
<dbReference type="PANTHER" id="PTHR13696">
    <property type="entry name" value="P-LOOP CONTAINING NUCLEOSIDE TRIPHOSPHATE HYDROLASE"/>
    <property type="match status" value="1"/>
</dbReference>
<dbReference type="InterPro" id="IPR027417">
    <property type="entry name" value="P-loop_NTPase"/>
</dbReference>
<dbReference type="InterPro" id="IPR002586">
    <property type="entry name" value="CobQ/CobB/MinD/ParA_Nub-bd_dom"/>
</dbReference>
<protein>
    <submittedName>
        <fullName evidence="2">ParA family protein</fullName>
    </submittedName>
</protein>
<dbReference type="AlphaFoldDB" id="A0A369I4Y6"/>
<dbReference type="RefSeq" id="WP_114464336.1">
    <property type="nucleotide sequence ID" value="NZ_QPIW01000040.1"/>
</dbReference>
<dbReference type="PIRSF" id="PIRSF009320">
    <property type="entry name" value="Nuc_binding_HP_1000"/>
    <property type="match status" value="1"/>
</dbReference>